<proteinExistence type="predicted"/>
<dbReference type="HOGENOM" id="CLU_2321324_0_0_1"/>
<reference evidence="2" key="2">
    <citation type="submission" date="2015-01" db="EMBL/GenBank/DDBJ databases">
        <title>Evolutionary Origins and Diversification of the Mycorrhizal Mutualists.</title>
        <authorList>
            <consortium name="DOE Joint Genome Institute"/>
            <consortium name="Mycorrhizal Genomics Consortium"/>
            <person name="Kohler A."/>
            <person name="Kuo A."/>
            <person name="Nagy L.G."/>
            <person name="Floudas D."/>
            <person name="Copeland A."/>
            <person name="Barry K.W."/>
            <person name="Cichocki N."/>
            <person name="Veneault-Fourrey C."/>
            <person name="LaButti K."/>
            <person name="Lindquist E.A."/>
            <person name="Lipzen A."/>
            <person name="Lundell T."/>
            <person name="Morin E."/>
            <person name="Murat C."/>
            <person name="Riley R."/>
            <person name="Ohm R."/>
            <person name="Sun H."/>
            <person name="Tunlid A."/>
            <person name="Henrissat B."/>
            <person name="Grigoriev I.V."/>
            <person name="Hibbett D.S."/>
            <person name="Martin F."/>
        </authorList>
    </citation>
    <scope>NUCLEOTIDE SEQUENCE [LARGE SCALE GENOMIC DNA]</scope>
    <source>
        <strain evidence="2">Marx 270</strain>
    </source>
</reference>
<dbReference type="AlphaFoldDB" id="A0A0C3JLW1"/>
<name>A0A0C3JLW1_PISTI</name>
<evidence type="ECO:0000313" key="1">
    <source>
        <dbReference type="EMBL" id="KIN98551.1"/>
    </source>
</evidence>
<reference evidence="1 2" key="1">
    <citation type="submission" date="2014-04" db="EMBL/GenBank/DDBJ databases">
        <authorList>
            <consortium name="DOE Joint Genome Institute"/>
            <person name="Kuo A."/>
            <person name="Kohler A."/>
            <person name="Costa M.D."/>
            <person name="Nagy L.G."/>
            <person name="Floudas D."/>
            <person name="Copeland A."/>
            <person name="Barry K.W."/>
            <person name="Cichocki N."/>
            <person name="Veneault-Fourrey C."/>
            <person name="LaButti K."/>
            <person name="Lindquist E.A."/>
            <person name="Lipzen A."/>
            <person name="Lundell T."/>
            <person name="Morin E."/>
            <person name="Murat C."/>
            <person name="Sun H."/>
            <person name="Tunlid A."/>
            <person name="Henrissat B."/>
            <person name="Grigoriev I.V."/>
            <person name="Hibbett D.S."/>
            <person name="Martin F."/>
            <person name="Nordberg H.P."/>
            <person name="Cantor M.N."/>
            <person name="Hua S.X."/>
        </authorList>
    </citation>
    <scope>NUCLEOTIDE SEQUENCE [LARGE SCALE GENOMIC DNA]</scope>
    <source>
        <strain evidence="1 2">Marx 270</strain>
    </source>
</reference>
<keyword evidence="2" id="KW-1185">Reference proteome</keyword>
<dbReference type="InParanoid" id="A0A0C3JLW1"/>
<dbReference type="Proteomes" id="UP000054217">
    <property type="component" value="Unassembled WGS sequence"/>
</dbReference>
<gene>
    <name evidence="1" type="ORF">M404DRAFT_848743</name>
</gene>
<dbReference type="EMBL" id="KN832014">
    <property type="protein sequence ID" value="KIN98551.1"/>
    <property type="molecule type" value="Genomic_DNA"/>
</dbReference>
<evidence type="ECO:0000313" key="2">
    <source>
        <dbReference type="Proteomes" id="UP000054217"/>
    </source>
</evidence>
<protein>
    <submittedName>
        <fullName evidence="1">Uncharacterized protein</fullName>
    </submittedName>
</protein>
<accession>A0A0C3JLW1</accession>
<sequence>MPSSALNTSIVNSNETVSPRNTLLGTNCICEESPRRRRTGIQEVLRRPLHQLCATYHGFVWQATRYVKLHRHMHAPVWDQNRYYPRQVSCYWSYTTIGE</sequence>
<organism evidence="1 2">
    <name type="scientific">Pisolithus tinctorius Marx 270</name>
    <dbReference type="NCBI Taxonomy" id="870435"/>
    <lineage>
        <taxon>Eukaryota</taxon>
        <taxon>Fungi</taxon>
        <taxon>Dikarya</taxon>
        <taxon>Basidiomycota</taxon>
        <taxon>Agaricomycotina</taxon>
        <taxon>Agaricomycetes</taxon>
        <taxon>Agaricomycetidae</taxon>
        <taxon>Boletales</taxon>
        <taxon>Sclerodermatineae</taxon>
        <taxon>Pisolithaceae</taxon>
        <taxon>Pisolithus</taxon>
    </lineage>
</organism>